<evidence type="ECO:0000256" key="13">
    <source>
        <dbReference type="RuleBase" id="RU004165"/>
    </source>
</evidence>
<evidence type="ECO:0000256" key="12">
    <source>
        <dbReference type="RuleBase" id="RU000544"/>
    </source>
</evidence>
<evidence type="ECO:0000256" key="5">
    <source>
        <dbReference type="ARBA" id="ARBA00022679"/>
    </source>
</evidence>
<accession>E4RWH0</accession>
<dbReference type="HOGENOM" id="CLU_064400_3_0_10"/>
<evidence type="ECO:0000256" key="1">
    <source>
        <dbReference type="ARBA" id="ARBA00007587"/>
    </source>
</evidence>
<comment type="similarity">
    <text evidence="1 9 13">Belongs to the thymidine kinase family.</text>
</comment>
<keyword evidence="9" id="KW-0862">Zinc</keyword>
<evidence type="ECO:0000313" key="15">
    <source>
        <dbReference type="Proteomes" id="UP000007435"/>
    </source>
</evidence>
<dbReference type="GO" id="GO:0071897">
    <property type="term" value="P:DNA biosynthetic process"/>
    <property type="evidence" value="ECO:0007669"/>
    <property type="project" value="UniProtKB-KW"/>
</dbReference>
<dbReference type="Proteomes" id="UP000007435">
    <property type="component" value="Chromosome"/>
</dbReference>
<dbReference type="InterPro" id="IPR001267">
    <property type="entry name" value="Thymidine_kinase"/>
</dbReference>
<evidence type="ECO:0000256" key="11">
    <source>
        <dbReference type="PIRSR" id="PIRSR035805-2"/>
    </source>
</evidence>
<dbReference type="KEGG" id="lby:Lbys_3249"/>
<dbReference type="HAMAP" id="MF_00124">
    <property type="entry name" value="Thymidine_kinase"/>
    <property type="match status" value="1"/>
</dbReference>
<evidence type="ECO:0000256" key="6">
    <source>
        <dbReference type="ARBA" id="ARBA00022741"/>
    </source>
</evidence>
<dbReference type="SUPFAM" id="SSF52540">
    <property type="entry name" value="P-loop containing nucleoside triphosphate hydrolases"/>
    <property type="match status" value="1"/>
</dbReference>
<dbReference type="OrthoDB" id="9781579at2"/>
<feature type="binding site" evidence="9">
    <location>
        <position position="187"/>
    </location>
    <ligand>
        <name>Zn(2+)</name>
        <dbReference type="ChEBI" id="CHEBI:29105"/>
    </ligand>
</feature>
<protein>
    <recommendedName>
        <fullName evidence="2 9">Thymidine kinase</fullName>
        <ecNumber evidence="2 9">2.7.1.21</ecNumber>
    </recommendedName>
</protein>
<keyword evidence="15" id="KW-1185">Reference proteome</keyword>
<dbReference type="InterPro" id="IPR020633">
    <property type="entry name" value="Thymidine_kinase_CS"/>
</dbReference>
<dbReference type="FunFam" id="3.40.50.300:FF:000384">
    <property type="entry name" value="Thymidine kinase"/>
    <property type="match status" value="1"/>
</dbReference>
<dbReference type="Pfam" id="PF00265">
    <property type="entry name" value="TK"/>
    <property type="match status" value="1"/>
</dbReference>
<feature type="binding site" evidence="11">
    <location>
        <position position="180"/>
    </location>
    <ligand>
        <name>substrate</name>
    </ligand>
</feature>
<dbReference type="GO" id="GO:0005524">
    <property type="term" value="F:ATP binding"/>
    <property type="evidence" value="ECO:0007669"/>
    <property type="project" value="UniProtKB-UniRule"/>
</dbReference>
<feature type="binding site" evidence="9">
    <location>
        <begin position="95"/>
        <end position="98"/>
    </location>
    <ligand>
        <name>ATP</name>
        <dbReference type="ChEBI" id="CHEBI:30616"/>
    </ligand>
</feature>
<proteinExistence type="inferred from homology"/>
<dbReference type="GO" id="GO:0004797">
    <property type="term" value="F:thymidine kinase activity"/>
    <property type="evidence" value="ECO:0007669"/>
    <property type="project" value="UniProtKB-UniRule"/>
</dbReference>
<keyword evidence="3 9" id="KW-0963">Cytoplasm</keyword>
<evidence type="ECO:0000256" key="7">
    <source>
        <dbReference type="ARBA" id="ARBA00022777"/>
    </source>
</evidence>
<keyword evidence="6 9" id="KW-0547">Nucleotide-binding</keyword>
<feature type="binding site" evidence="9">
    <location>
        <begin position="23"/>
        <end position="30"/>
    </location>
    <ligand>
        <name>ATP</name>
        <dbReference type="ChEBI" id="CHEBI:30616"/>
    </ligand>
</feature>
<comment type="subunit">
    <text evidence="9">Homotetramer.</text>
</comment>
<evidence type="ECO:0000313" key="14">
    <source>
        <dbReference type="EMBL" id="ADQ18910.1"/>
    </source>
</evidence>
<dbReference type="PROSITE" id="PS00603">
    <property type="entry name" value="TK_CELLULAR_TYPE"/>
    <property type="match status" value="1"/>
</dbReference>
<dbReference type="GO" id="GO:0046104">
    <property type="term" value="P:thymidine metabolic process"/>
    <property type="evidence" value="ECO:0007669"/>
    <property type="project" value="TreeGrafter"/>
</dbReference>
<evidence type="ECO:0000256" key="9">
    <source>
        <dbReference type="HAMAP-Rule" id="MF_00124"/>
    </source>
</evidence>
<comment type="subcellular location">
    <subcellularLocation>
        <location evidence="9">Cytoplasm</location>
    </subcellularLocation>
</comment>
<dbReference type="STRING" id="649349.Lbys_3249"/>
<dbReference type="GO" id="GO:0005829">
    <property type="term" value="C:cytosol"/>
    <property type="evidence" value="ECO:0007669"/>
    <property type="project" value="TreeGrafter"/>
</dbReference>
<feature type="binding site" evidence="9">
    <location>
        <position position="155"/>
    </location>
    <ligand>
        <name>Zn(2+)</name>
        <dbReference type="ChEBI" id="CHEBI:29105"/>
    </ligand>
</feature>
<dbReference type="AlphaFoldDB" id="E4RWH0"/>
<dbReference type="Gene3D" id="3.40.50.300">
    <property type="entry name" value="P-loop containing nucleotide triphosphate hydrolases"/>
    <property type="match status" value="1"/>
</dbReference>
<feature type="binding site" evidence="9">
    <location>
        <position position="152"/>
    </location>
    <ligand>
        <name>Zn(2+)</name>
        <dbReference type="ChEBI" id="CHEBI:29105"/>
    </ligand>
</feature>
<keyword evidence="8 9" id="KW-0067">ATP-binding</keyword>
<keyword evidence="7 9" id="KW-0418">Kinase</keyword>
<keyword evidence="9" id="KW-0479">Metal-binding</keyword>
<dbReference type="PIRSF" id="PIRSF035805">
    <property type="entry name" value="TK_cell"/>
    <property type="match status" value="1"/>
</dbReference>
<dbReference type="SUPFAM" id="SSF57716">
    <property type="entry name" value="Glucocorticoid receptor-like (DNA-binding domain)"/>
    <property type="match status" value="1"/>
</dbReference>
<name>E4RWH0_LEAB4</name>
<reference evidence="14 15" key="2">
    <citation type="journal article" date="2011" name="Stand. Genomic Sci.">
        <title>Complete genome sequence of Leadbetterella byssophila type strain (4M15).</title>
        <authorList>
            <person name="Abt B."/>
            <person name="Teshima H."/>
            <person name="Lucas S."/>
            <person name="Lapidus A."/>
            <person name="Del Rio T.G."/>
            <person name="Nolan M."/>
            <person name="Tice H."/>
            <person name="Cheng J.F."/>
            <person name="Pitluck S."/>
            <person name="Liolios K."/>
            <person name="Pagani I."/>
            <person name="Ivanova N."/>
            <person name="Mavromatis K."/>
            <person name="Pati A."/>
            <person name="Tapia R."/>
            <person name="Han C."/>
            <person name="Goodwin L."/>
            <person name="Chen A."/>
            <person name="Palaniappan K."/>
            <person name="Land M."/>
            <person name="Hauser L."/>
            <person name="Chang Y.J."/>
            <person name="Jeffries C.D."/>
            <person name="Rohde M."/>
            <person name="Goker M."/>
            <person name="Tindall B.J."/>
            <person name="Detter J.C."/>
            <person name="Woyke T."/>
            <person name="Bristow J."/>
            <person name="Eisen J.A."/>
            <person name="Markowitz V."/>
            <person name="Hugenholtz P."/>
            <person name="Klenk H.P."/>
            <person name="Kyrpides N.C."/>
        </authorList>
    </citation>
    <scope>NUCLEOTIDE SEQUENCE [LARGE SCALE GENOMIC DNA]</scope>
    <source>
        <strain evidence="15">DSM 17132 / JCM 16389 / KACC 11308 / NBRC 106382 / 4M15</strain>
    </source>
</reference>
<dbReference type="GO" id="GO:0008270">
    <property type="term" value="F:zinc ion binding"/>
    <property type="evidence" value="ECO:0007669"/>
    <property type="project" value="UniProtKB-UniRule"/>
</dbReference>
<comment type="catalytic activity">
    <reaction evidence="9 12">
        <text>thymidine + ATP = dTMP + ADP + H(+)</text>
        <dbReference type="Rhea" id="RHEA:19129"/>
        <dbReference type="ChEBI" id="CHEBI:15378"/>
        <dbReference type="ChEBI" id="CHEBI:17748"/>
        <dbReference type="ChEBI" id="CHEBI:30616"/>
        <dbReference type="ChEBI" id="CHEBI:63528"/>
        <dbReference type="ChEBI" id="CHEBI:456216"/>
        <dbReference type="EC" id="2.7.1.21"/>
    </reaction>
</comment>
<feature type="active site" description="Proton acceptor" evidence="9 10">
    <location>
        <position position="96"/>
    </location>
</feature>
<evidence type="ECO:0000256" key="2">
    <source>
        <dbReference type="ARBA" id="ARBA00012118"/>
    </source>
</evidence>
<evidence type="ECO:0000256" key="10">
    <source>
        <dbReference type="PIRSR" id="PIRSR035805-1"/>
    </source>
</evidence>
<reference key="1">
    <citation type="submission" date="2010-11" db="EMBL/GenBank/DDBJ databases">
        <title>The complete genome of Leadbetterella byssophila DSM 17132.</title>
        <authorList>
            <consortium name="US DOE Joint Genome Institute (JGI-PGF)"/>
            <person name="Lucas S."/>
            <person name="Copeland A."/>
            <person name="Lapidus A."/>
            <person name="Glavina del Rio T."/>
            <person name="Dalin E."/>
            <person name="Tice H."/>
            <person name="Bruce D."/>
            <person name="Goodwin L."/>
            <person name="Pitluck S."/>
            <person name="Kyrpides N."/>
            <person name="Mavromatis K."/>
            <person name="Ivanova N."/>
            <person name="Teshima H."/>
            <person name="Brettin T."/>
            <person name="Detter J.C."/>
            <person name="Han C."/>
            <person name="Tapia R."/>
            <person name="Land M."/>
            <person name="Hauser L."/>
            <person name="Markowitz V."/>
            <person name="Cheng J.-F."/>
            <person name="Hugenholtz P."/>
            <person name="Woyke T."/>
            <person name="Wu D."/>
            <person name="Tindall B."/>
            <person name="Pomrenke H.G."/>
            <person name="Brambilla E."/>
            <person name="Klenk H.-P."/>
            <person name="Eisen J.A."/>
        </authorList>
    </citation>
    <scope>NUCLEOTIDE SEQUENCE [LARGE SCALE GENOMIC DNA]</scope>
    <source>
        <strain>DSM 17132</strain>
    </source>
</reference>
<dbReference type="EMBL" id="CP002305">
    <property type="protein sequence ID" value="ADQ18910.1"/>
    <property type="molecule type" value="Genomic_DNA"/>
</dbReference>
<dbReference type="PANTHER" id="PTHR11441:SF0">
    <property type="entry name" value="THYMIDINE KINASE, CYTOSOLIC"/>
    <property type="match status" value="1"/>
</dbReference>
<dbReference type="PANTHER" id="PTHR11441">
    <property type="entry name" value="THYMIDINE KINASE"/>
    <property type="match status" value="1"/>
</dbReference>
<evidence type="ECO:0000256" key="4">
    <source>
        <dbReference type="ARBA" id="ARBA00022634"/>
    </source>
</evidence>
<evidence type="ECO:0000256" key="8">
    <source>
        <dbReference type="ARBA" id="ARBA00022840"/>
    </source>
</evidence>
<dbReference type="Gene3D" id="3.30.60.20">
    <property type="match status" value="1"/>
</dbReference>
<dbReference type="RefSeq" id="WP_013409937.1">
    <property type="nucleotide sequence ID" value="NC_014655.1"/>
</dbReference>
<keyword evidence="4 9" id="KW-0237">DNA synthesis</keyword>
<feature type="binding site" evidence="11">
    <location>
        <begin position="172"/>
        <end position="175"/>
    </location>
    <ligand>
        <name>substrate</name>
    </ligand>
</feature>
<sequence length="198" mass="22066">MFIEPGTRHTKDRGTGWIEVISGSMFSGKTEELIRRLNRARIANLNVEIFKPGIDVRYDEEDIVSHNKNSIRSTPVNMAEEILLYSGSCDVVGIDEAQFFDDALVDVVNKLADAGKRVILAGLDMDSNGVPFGPMPHLMAVAEYVTKVHAICVNCGEIAHYSFRKSASESQILLGEHDVYEARCRSCYLEGQKIQKNE</sequence>
<dbReference type="eggNOG" id="COG1435">
    <property type="taxonomic scope" value="Bacteria"/>
</dbReference>
<evidence type="ECO:0000256" key="3">
    <source>
        <dbReference type="ARBA" id="ARBA00022490"/>
    </source>
</evidence>
<dbReference type="EC" id="2.7.1.21" evidence="2 9"/>
<keyword evidence="5 9" id="KW-0808">Transferase</keyword>
<feature type="binding site" evidence="9">
    <location>
        <position position="184"/>
    </location>
    <ligand>
        <name>Zn(2+)</name>
        <dbReference type="ChEBI" id="CHEBI:29105"/>
    </ligand>
</feature>
<dbReference type="InterPro" id="IPR027417">
    <property type="entry name" value="P-loop_NTPase"/>
</dbReference>
<organism evidence="14 15">
    <name type="scientific">Leadbetterella byssophila (strain DSM 17132 / JCM 16389 / KACC 11308 / NBRC 106382 / 4M15)</name>
    <dbReference type="NCBI Taxonomy" id="649349"/>
    <lineage>
        <taxon>Bacteria</taxon>
        <taxon>Pseudomonadati</taxon>
        <taxon>Bacteroidota</taxon>
        <taxon>Cytophagia</taxon>
        <taxon>Cytophagales</taxon>
        <taxon>Leadbetterellaceae</taxon>
        <taxon>Leadbetterella</taxon>
    </lineage>
</organism>
<dbReference type="NCBIfam" id="NF003296">
    <property type="entry name" value="PRK04296.1-1"/>
    <property type="match status" value="1"/>
</dbReference>
<gene>
    <name evidence="9" type="primary">tdk</name>
    <name evidence="14" type="ordered locus">Lbys_3249</name>
</gene>